<feature type="compositionally biased region" description="Low complexity" evidence="1">
    <location>
        <begin position="65"/>
        <end position="83"/>
    </location>
</feature>
<name>A0A5M9JFE9_MONFR</name>
<keyword evidence="3" id="KW-1185">Reference proteome</keyword>
<feature type="region of interest" description="Disordered" evidence="1">
    <location>
        <begin position="45"/>
        <end position="103"/>
    </location>
</feature>
<protein>
    <submittedName>
        <fullName evidence="2">Uncharacterized protein</fullName>
    </submittedName>
</protein>
<dbReference type="EMBL" id="VICG01000010">
    <property type="protein sequence ID" value="KAA8568041.1"/>
    <property type="molecule type" value="Genomic_DNA"/>
</dbReference>
<comment type="caution">
    <text evidence="2">The sequence shown here is derived from an EMBL/GenBank/DDBJ whole genome shotgun (WGS) entry which is preliminary data.</text>
</comment>
<accession>A0A5M9JFE9</accession>
<feature type="compositionally biased region" description="Polar residues" evidence="1">
    <location>
        <begin position="84"/>
        <end position="103"/>
    </location>
</feature>
<evidence type="ECO:0000256" key="1">
    <source>
        <dbReference type="SAM" id="MobiDB-lite"/>
    </source>
</evidence>
<evidence type="ECO:0000313" key="2">
    <source>
        <dbReference type="EMBL" id="KAA8568041.1"/>
    </source>
</evidence>
<proteinExistence type="predicted"/>
<dbReference type="Proteomes" id="UP000322873">
    <property type="component" value="Unassembled WGS sequence"/>
</dbReference>
<organism evidence="2 3">
    <name type="scientific">Monilinia fructicola</name>
    <name type="common">Brown rot fungus</name>
    <name type="synonym">Ciboria fructicola</name>
    <dbReference type="NCBI Taxonomy" id="38448"/>
    <lineage>
        <taxon>Eukaryota</taxon>
        <taxon>Fungi</taxon>
        <taxon>Dikarya</taxon>
        <taxon>Ascomycota</taxon>
        <taxon>Pezizomycotina</taxon>
        <taxon>Leotiomycetes</taxon>
        <taxon>Helotiales</taxon>
        <taxon>Sclerotiniaceae</taxon>
        <taxon>Monilinia</taxon>
    </lineage>
</organism>
<sequence length="103" mass="11741">MRRNYGWKKKGGKIHEFNCKRSACLPSHRQHEQQIPFLTRTRYTKHAILDTQAPPTPSDTHNQTPSSSGRSPRAARNSPRGRPQNQRPSSTAAGTWRQSARTH</sequence>
<reference evidence="2 3" key="1">
    <citation type="submission" date="2019-06" db="EMBL/GenBank/DDBJ databases">
        <title>Genome Sequence of the Brown Rot Fungal Pathogen Monilinia fructicola.</title>
        <authorList>
            <person name="De Miccolis Angelini R.M."/>
            <person name="Landi L."/>
            <person name="Abate D."/>
            <person name="Pollastro S."/>
            <person name="Romanazzi G."/>
            <person name="Faretra F."/>
        </authorList>
    </citation>
    <scope>NUCLEOTIDE SEQUENCE [LARGE SCALE GENOMIC DNA]</scope>
    <source>
        <strain evidence="2 3">Mfrc123</strain>
    </source>
</reference>
<dbReference type="AlphaFoldDB" id="A0A5M9JFE9"/>
<gene>
    <name evidence="2" type="ORF">EYC84_008460</name>
</gene>
<evidence type="ECO:0000313" key="3">
    <source>
        <dbReference type="Proteomes" id="UP000322873"/>
    </source>
</evidence>